<dbReference type="InterPro" id="IPR048676">
    <property type="entry name" value="COMMD9_N"/>
</dbReference>
<dbReference type="PROSITE" id="PS51269">
    <property type="entry name" value="COMM"/>
    <property type="match status" value="1"/>
</dbReference>
<dbReference type="Pfam" id="PF20923">
    <property type="entry name" value="COMMD9_HN"/>
    <property type="match status" value="1"/>
</dbReference>
<feature type="domain" description="COMM" evidence="1">
    <location>
        <begin position="122"/>
        <end position="197"/>
    </location>
</feature>
<evidence type="ECO:0000313" key="3">
    <source>
        <dbReference type="Proteomes" id="UP000261540"/>
    </source>
</evidence>
<dbReference type="PANTHER" id="PTHR15663:SF4">
    <property type="entry name" value="COMM DOMAIN-CONTAINING PROTEIN 9"/>
    <property type="match status" value="1"/>
</dbReference>
<evidence type="ECO:0000259" key="1">
    <source>
        <dbReference type="PROSITE" id="PS51269"/>
    </source>
</evidence>
<sequence>MAALTEEYFDAFQLLLKAPSKDAVRQLCRDSFSTGAPESRRLADEAAETLSVSVGEAQQLLRALHALTRHVLFHSLTTPEQILALFPDAFHPNLKNLMTKILLEHSPAWRNEALANQISLPRLLEMDWGVDMKTCSDSAGRMAVPSCLLHMKVQDAQAPGDGSVSPLSSVTVELSRETLDTMLDGLSRIRDQLSVVASK</sequence>
<accession>A0A3B3QG18</accession>
<name>A0A3B3QG18_9TELE</name>
<organism evidence="2 3">
    <name type="scientific">Paramormyrops kingsleyae</name>
    <dbReference type="NCBI Taxonomy" id="1676925"/>
    <lineage>
        <taxon>Eukaryota</taxon>
        <taxon>Metazoa</taxon>
        <taxon>Chordata</taxon>
        <taxon>Craniata</taxon>
        <taxon>Vertebrata</taxon>
        <taxon>Euteleostomi</taxon>
        <taxon>Actinopterygii</taxon>
        <taxon>Neopterygii</taxon>
        <taxon>Teleostei</taxon>
        <taxon>Osteoglossocephala</taxon>
        <taxon>Osteoglossomorpha</taxon>
        <taxon>Osteoglossiformes</taxon>
        <taxon>Mormyridae</taxon>
        <taxon>Paramormyrops</taxon>
    </lineage>
</organism>
<dbReference type="OrthoDB" id="64318at2759"/>
<dbReference type="PANTHER" id="PTHR15663">
    <property type="entry name" value="COMM DOMAIN-CONTAINING PROTEIN 9"/>
    <property type="match status" value="1"/>
</dbReference>
<keyword evidence="3" id="KW-1185">Reference proteome</keyword>
<dbReference type="GeneID" id="111859469"/>
<dbReference type="RefSeq" id="XP_023697931.1">
    <property type="nucleotide sequence ID" value="XM_023842163.2"/>
</dbReference>
<dbReference type="Ensembl" id="ENSPKIT00000028524.1">
    <property type="protein sequence ID" value="ENSPKIP00000004540.1"/>
    <property type="gene ID" value="ENSPKIG00000021605.1"/>
</dbReference>
<proteinExistence type="predicted"/>
<dbReference type="GeneTree" id="ENSGT00390000006218"/>
<reference evidence="2" key="2">
    <citation type="submission" date="2025-09" db="UniProtKB">
        <authorList>
            <consortium name="Ensembl"/>
        </authorList>
    </citation>
    <scope>IDENTIFICATION</scope>
</reference>
<dbReference type="Proteomes" id="UP000261540">
    <property type="component" value="Unplaced"/>
</dbReference>
<dbReference type="AlphaFoldDB" id="A0A3B3QG18"/>
<dbReference type="Pfam" id="PF07258">
    <property type="entry name" value="COMM_domain"/>
    <property type="match status" value="1"/>
</dbReference>
<protein>
    <submittedName>
        <fullName evidence="2">COMM domain containing 9</fullName>
    </submittedName>
</protein>
<dbReference type="InterPro" id="IPR037360">
    <property type="entry name" value="COMMD9"/>
</dbReference>
<dbReference type="InterPro" id="IPR017920">
    <property type="entry name" value="COMM"/>
</dbReference>
<dbReference type="STRING" id="1676925.ENSPKIP00000004540"/>
<evidence type="ECO:0000313" key="2">
    <source>
        <dbReference type="Ensembl" id="ENSPKIP00000004540.1"/>
    </source>
</evidence>
<reference evidence="2" key="1">
    <citation type="submission" date="2025-08" db="UniProtKB">
        <authorList>
            <consortium name="Ensembl"/>
        </authorList>
    </citation>
    <scope>IDENTIFICATION</scope>
</reference>